<dbReference type="SUPFAM" id="SSF57501">
    <property type="entry name" value="Cystine-knot cytokines"/>
    <property type="match status" value="1"/>
</dbReference>
<evidence type="ECO:0000259" key="10">
    <source>
        <dbReference type="PROSITE" id="PS51362"/>
    </source>
</evidence>
<dbReference type="PROSITE" id="PS51362">
    <property type="entry name" value="TGF_BETA_2"/>
    <property type="match status" value="1"/>
</dbReference>
<reference evidence="11 12" key="1">
    <citation type="journal article" date="2024" name="Proc. Natl. Acad. Sci. U.S.A.">
        <title>The genetic regulatory architecture and epigenomic basis for age-related changes in rattlesnake venom.</title>
        <authorList>
            <person name="Hogan M.P."/>
            <person name="Holding M.L."/>
            <person name="Nystrom G.S."/>
            <person name="Colston T.J."/>
            <person name="Bartlett D.A."/>
            <person name="Mason A.J."/>
            <person name="Ellsworth S.A."/>
            <person name="Rautsaw R.M."/>
            <person name="Lawrence K.C."/>
            <person name="Strickland J.L."/>
            <person name="He B."/>
            <person name="Fraser P."/>
            <person name="Margres M.J."/>
            <person name="Gilbert D.M."/>
            <person name="Gibbs H.L."/>
            <person name="Parkinson C.L."/>
            <person name="Rokyta D.R."/>
        </authorList>
    </citation>
    <scope>NUCLEOTIDE SEQUENCE [LARGE SCALE GENOMIC DNA]</scope>
    <source>
        <strain evidence="11">DRR0105</strain>
    </source>
</reference>
<evidence type="ECO:0000256" key="9">
    <source>
        <dbReference type="SAM" id="MobiDB-lite"/>
    </source>
</evidence>
<keyword evidence="5 8" id="KW-0339">Growth factor</keyword>
<dbReference type="InterPro" id="IPR017948">
    <property type="entry name" value="TGFb_CS"/>
</dbReference>
<dbReference type="Pfam" id="PF00019">
    <property type="entry name" value="TGF_beta"/>
    <property type="match status" value="1"/>
</dbReference>
<dbReference type="PROSITE" id="PS00250">
    <property type="entry name" value="TGF_BETA_1"/>
    <property type="match status" value="1"/>
</dbReference>
<dbReference type="GO" id="GO:0008083">
    <property type="term" value="F:growth factor activity"/>
    <property type="evidence" value="ECO:0007669"/>
    <property type="project" value="UniProtKB-KW"/>
</dbReference>
<dbReference type="InterPro" id="IPR029034">
    <property type="entry name" value="Cystine-knot_cytokine"/>
</dbReference>
<evidence type="ECO:0000256" key="1">
    <source>
        <dbReference type="ARBA" id="ARBA00004613"/>
    </source>
</evidence>
<dbReference type="InterPro" id="IPR015615">
    <property type="entry name" value="TGF-beta-rel"/>
</dbReference>
<dbReference type="EMBL" id="JAOTOJ010000002">
    <property type="protein sequence ID" value="KAK9406587.1"/>
    <property type="molecule type" value="Genomic_DNA"/>
</dbReference>
<keyword evidence="6" id="KW-1015">Disulfide bond</keyword>
<dbReference type="Gene3D" id="2.10.90.10">
    <property type="entry name" value="Cystine-knot cytokines"/>
    <property type="match status" value="1"/>
</dbReference>
<comment type="similarity">
    <text evidence="2 8">Belongs to the TGF-beta family.</text>
</comment>
<dbReference type="SMART" id="SM00204">
    <property type="entry name" value="TGFB"/>
    <property type="match status" value="1"/>
</dbReference>
<dbReference type="GO" id="GO:0005125">
    <property type="term" value="F:cytokine activity"/>
    <property type="evidence" value="ECO:0007669"/>
    <property type="project" value="TreeGrafter"/>
</dbReference>
<gene>
    <name evidence="11" type="ORF">NXF25_005361</name>
</gene>
<evidence type="ECO:0000256" key="6">
    <source>
        <dbReference type="ARBA" id="ARBA00023157"/>
    </source>
</evidence>
<dbReference type="GO" id="GO:0005615">
    <property type="term" value="C:extracellular space"/>
    <property type="evidence" value="ECO:0007669"/>
    <property type="project" value="TreeGrafter"/>
</dbReference>
<feature type="region of interest" description="Disordered" evidence="9">
    <location>
        <begin position="289"/>
        <end position="320"/>
    </location>
</feature>
<evidence type="ECO:0000313" key="12">
    <source>
        <dbReference type="Proteomes" id="UP001474421"/>
    </source>
</evidence>
<evidence type="ECO:0000256" key="5">
    <source>
        <dbReference type="ARBA" id="ARBA00023030"/>
    </source>
</evidence>
<dbReference type="PANTHER" id="PTHR11848:SF19">
    <property type="entry name" value="GROWTH_DIFFERENTIATION FACTOR 9"/>
    <property type="match status" value="1"/>
</dbReference>
<organism evidence="11 12">
    <name type="scientific">Crotalus adamanteus</name>
    <name type="common">Eastern diamondback rattlesnake</name>
    <dbReference type="NCBI Taxonomy" id="8729"/>
    <lineage>
        <taxon>Eukaryota</taxon>
        <taxon>Metazoa</taxon>
        <taxon>Chordata</taxon>
        <taxon>Craniata</taxon>
        <taxon>Vertebrata</taxon>
        <taxon>Euteleostomi</taxon>
        <taxon>Lepidosauria</taxon>
        <taxon>Squamata</taxon>
        <taxon>Bifurcata</taxon>
        <taxon>Unidentata</taxon>
        <taxon>Episquamata</taxon>
        <taxon>Toxicofera</taxon>
        <taxon>Serpentes</taxon>
        <taxon>Colubroidea</taxon>
        <taxon>Viperidae</taxon>
        <taxon>Crotalinae</taxon>
        <taxon>Crotalus</taxon>
    </lineage>
</organism>
<evidence type="ECO:0000313" key="11">
    <source>
        <dbReference type="EMBL" id="KAK9406587.1"/>
    </source>
</evidence>
<feature type="domain" description="TGF-beta family profile" evidence="10">
    <location>
        <begin position="310"/>
        <end position="444"/>
    </location>
</feature>
<dbReference type="PANTHER" id="PTHR11848">
    <property type="entry name" value="TGF-BETA FAMILY"/>
    <property type="match status" value="1"/>
</dbReference>
<keyword evidence="4" id="KW-0732">Signal</keyword>
<accession>A0AAW1BYV7</accession>
<proteinExistence type="inferred from homology"/>
<evidence type="ECO:0000256" key="3">
    <source>
        <dbReference type="ARBA" id="ARBA00022525"/>
    </source>
</evidence>
<sequence length="444" mass="51485">MKLWRGLFICFYLNGLFFHGVLYSPSLRHEGTSQPLLLSEVQDSEISPPSLFLPKENGQDPYAPLFKLLSGHNPQGLDISRLSPDSRGLRYMKNLYKKFATKEGVLKGNKRHLYNTVRLVTPQAECKHPSTNRDLHSIDLFFNLDWVTVQEHLLKSVLLFSFDESVSTASNLTCIYNVIVQERDASSQVCISVPHVFNLHLELRCEWIEIDVTTILHPLIVAKKGNIHMAVNFTCLKNEHSPNFKYDFFSMSQRSLFLLFYTVDTGEHAYHRRNFLQIRRNLKSNLKKGPFTVPGEKARKGLKQGRRAPRHRREEDGKMKNTPVPIFNISQYYNQFPFPQNECELHSFWLEFSQLNWDKWIIAPHRYNPHYCKGDCPRVVGHRYGSPVHAVVQNILREKLDPSIPELSCIPADYSPLSVLKMEADGSIIYKEYRNMIVKTCTCR</sequence>
<dbReference type="AlphaFoldDB" id="A0AAW1BYV7"/>
<dbReference type="Proteomes" id="UP001474421">
    <property type="component" value="Unassembled WGS sequence"/>
</dbReference>
<comment type="subcellular location">
    <subcellularLocation>
        <location evidence="1">Secreted</location>
    </subcellularLocation>
</comment>
<evidence type="ECO:0000256" key="7">
    <source>
        <dbReference type="ARBA" id="ARBA00023180"/>
    </source>
</evidence>
<name>A0AAW1BYV7_CROAD</name>
<keyword evidence="3" id="KW-0964">Secreted</keyword>
<keyword evidence="12" id="KW-1185">Reference proteome</keyword>
<evidence type="ECO:0000256" key="8">
    <source>
        <dbReference type="RuleBase" id="RU000354"/>
    </source>
</evidence>
<evidence type="ECO:0000256" key="2">
    <source>
        <dbReference type="ARBA" id="ARBA00006656"/>
    </source>
</evidence>
<protein>
    <submittedName>
        <fullName evidence="11">GDF9: Growth differentiation factor 9</fullName>
    </submittedName>
</protein>
<comment type="caution">
    <text evidence="11">The sequence shown here is derived from an EMBL/GenBank/DDBJ whole genome shotgun (WGS) entry which is preliminary data.</text>
</comment>
<dbReference type="InterPro" id="IPR001839">
    <property type="entry name" value="TGF-b_C"/>
</dbReference>
<feature type="compositionally biased region" description="Basic residues" evidence="9">
    <location>
        <begin position="300"/>
        <end position="311"/>
    </location>
</feature>
<evidence type="ECO:0000256" key="4">
    <source>
        <dbReference type="ARBA" id="ARBA00022729"/>
    </source>
</evidence>
<keyword evidence="7" id="KW-0325">Glycoprotein</keyword>
<dbReference type="FunFam" id="2.10.90.10:FF:000012">
    <property type="entry name" value="Growth/differentiation factor 9 (Predicted)"/>
    <property type="match status" value="1"/>
</dbReference>